<evidence type="ECO:0000259" key="3">
    <source>
        <dbReference type="PROSITE" id="PS50940"/>
    </source>
</evidence>
<dbReference type="GO" id="GO:0005576">
    <property type="term" value="C:extracellular region"/>
    <property type="evidence" value="ECO:0007669"/>
    <property type="project" value="InterPro"/>
</dbReference>
<comment type="caution">
    <text evidence="4">The sequence shown here is derived from an EMBL/GenBank/DDBJ whole genome shotgun (WGS) entry which is preliminary data.</text>
</comment>
<evidence type="ECO:0000256" key="2">
    <source>
        <dbReference type="SAM" id="SignalP"/>
    </source>
</evidence>
<reference evidence="4" key="1">
    <citation type="submission" date="2022-07" db="EMBL/GenBank/DDBJ databases">
        <authorList>
            <person name="Trinca V."/>
            <person name="Uliana J.V.C."/>
            <person name="Torres T.T."/>
            <person name="Ward R.J."/>
            <person name="Monesi N."/>
        </authorList>
    </citation>
    <scope>NUCLEOTIDE SEQUENCE</scope>
    <source>
        <strain evidence="4">HSMRA1968</strain>
        <tissue evidence="4">Whole embryos</tissue>
    </source>
</reference>
<evidence type="ECO:0000313" key="5">
    <source>
        <dbReference type="Proteomes" id="UP001151699"/>
    </source>
</evidence>
<dbReference type="PROSITE" id="PS50940">
    <property type="entry name" value="CHIT_BIND_II"/>
    <property type="match status" value="1"/>
</dbReference>
<dbReference type="Pfam" id="PF01607">
    <property type="entry name" value="CBM_14"/>
    <property type="match status" value="1"/>
</dbReference>
<feature type="compositionally biased region" description="Acidic residues" evidence="1">
    <location>
        <begin position="105"/>
        <end position="127"/>
    </location>
</feature>
<dbReference type="SMART" id="SM00494">
    <property type="entry name" value="ChtBD2"/>
    <property type="match status" value="1"/>
</dbReference>
<feature type="region of interest" description="Disordered" evidence="1">
    <location>
        <begin position="96"/>
        <end position="133"/>
    </location>
</feature>
<evidence type="ECO:0000256" key="1">
    <source>
        <dbReference type="SAM" id="MobiDB-lite"/>
    </source>
</evidence>
<dbReference type="GO" id="GO:0008061">
    <property type="term" value="F:chitin binding"/>
    <property type="evidence" value="ECO:0007669"/>
    <property type="project" value="InterPro"/>
</dbReference>
<dbReference type="OrthoDB" id="6020543at2759"/>
<keyword evidence="5" id="KW-1185">Reference proteome</keyword>
<protein>
    <recommendedName>
        <fullName evidence="3">Chitin-binding type-2 domain-containing protein</fullName>
    </recommendedName>
</protein>
<dbReference type="Proteomes" id="UP001151699">
    <property type="component" value="Chromosome C"/>
</dbReference>
<proteinExistence type="predicted"/>
<dbReference type="InterPro" id="IPR002557">
    <property type="entry name" value="Chitin-bd_dom"/>
</dbReference>
<feature type="signal peptide" evidence="2">
    <location>
        <begin position="1"/>
        <end position="19"/>
    </location>
</feature>
<accession>A0A9Q0MRJ8</accession>
<feature type="chain" id="PRO_5040157308" description="Chitin-binding type-2 domain-containing protein" evidence="2">
    <location>
        <begin position="20"/>
        <end position="133"/>
    </location>
</feature>
<feature type="domain" description="Chitin-binding type-2" evidence="3">
    <location>
        <begin position="38"/>
        <end position="94"/>
    </location>
</feature>
<sequence>MKIAAVVLLSCVALAASKAVDLVPAFPNGDPPANINCAAVCLWNGIFNFPNFQSCRRYIHCVHGFQFDLECPGGEEFDHVTLRCQPEAIARCILEGIPDSSSEGTSEETSEEDTSEGTSEDTDETVEEFQPLF</sequence>
<dbReference type="EMBL" id="WJQU01000004">
    <property type="protein sequence ID" value="KAJ6635835.1"/>
    <property type="molecule type" value="Genomic_DNA"/>
</dbReference>
<keyword evidence="2" id="KW-0732">Signal</keyword>
<dbReference type="SUPFAM" id="SSF57625">
    <property type="entry name" value="Invertebrate chitin-binding proteins"/>
    <property type="match status" value="1"/>
</dbReference>
<dbReference type="InterPro" id="IPR036508">
    <property type="entry name" value="Chitin-bd_dom_sf"/>
</dbReference>
<name>A0A9Q0MRJ8_9DIPT</name>
<dbReference type="AlphaFoldDB" id="A0A9Q0MRJ8"/>
<evidence type="ECO:0000313" key="4">
    <source>
        <dbReference type="EMBL" id="KAJ6635835.1"/>
    </source>
</evidence>
<dbReference type="Gene3D" id="2.170.140.10">
    <property type="entry name" value="Chitin binding domain"/>
    <property type="match status" value="1"/>
</dbReference>
<organism evidence="4 5">
    <name type="scientific">Pseudolycoriella hygida</name>
    <dbReference type="NCBI Taxonomy" id="35572"/>
    <lineage>
        <taxon>Eukaryota</taxon>
        <taxon>Metazoa</taxon>
        <taxon>Ecdysozoa</taxon>
        <taxon>Arthropoda</taxon>
        <taxon>Hexapoda</taxon>
        <taxon>Insecta</taxon>
        <taxon>Pterygota</taxon>
        <taxon>Neoptera</taxon>
        <taxon>Endopterygota</taxon>
        <taxon>Diptera</taxon>
        <taxon>Nematocera</taxon>
        <taxon>Sciaroidea</taxon>
        <taxon>Sciaridae</taxon>
        <taxon>Pseudolycoriella</taxon>
    </lineage>
</organism>
<gene>
    <name evidence="4" type="ORF">Bhyg_14421</name>
</gene>